<proteinExistence type="predicted"/>
<reference evidence="1" key="1">
    <citation type="journal article" date="2020" name="Phytopathology">
        <title>Genome Sequence Resources of Colletotrichum truncatum, C. plurivorum, C. musicola, and C. sojae: Four Species Pathogenic to Soybean (Glycine max).</title>
        <authorList>
            <person name="Rogerio F."/>
            <person name="Boufleur T.R."/>
            <person name="Ciampi-Guillardi M."/>
            <person name="Sukno S.A."/>
            <person name="Thon M.R."/>
            <person name="Massola Junior N.S."/>
            <person name="Baroncelli R."/>
        </authorList>
    </citation>
    <scope>NUCLEOTIDE SEQUENCE</scope>
    <source>
        <strain evidence="1">LFN0074</strain>
    </source>
</reference>
<protein>
    <submittedName>
        <fullName evidence="1">Uncharacterized protein</fullName>
    </submittedName>
</protein>
<dbReference type="EMBL" id="WIGM01000025">
    <property type="protein sequence ID" value="KAF6844068.1"/>
    <property type="molecule type" value="Genomic_DNA"/>
</dbReference>
<sequence>MCDLGDGGALMMRPRHDERNMVEIAADGRGLRESRGAERCTAAPHLARGAVRCGHYLPKLGLCRLLRLLRLGICVSNPDLTCHLLNVSTATSICYHCQHQGKGKGTAELDGQVGGLCFRLFLCRRPSSLSLNALAVLLSAPEP</sequence>
<evidence type="ECO:0000313" key="2">
    <source>
        <dbReference type="Proteomes" id="UP000639643"/>
    </source>
</evidence>
<gene>
    <name evidence="1" type="ORF">CMUS01_01481</name>
</gene>
<keyword evidence="2" id="KW-1185">Reference proteome</keyword>
<organism evidence="1 2">
    <name type="scientific">Colletotrichum musicola</name>
    <dbReference type="NCBI Taxonomy" id="2175873"/>
    <lineage>
        <taxon>Eukaryota</taxon>
        <taxon>Fungi</taxon>
        <taxon>Dikarya</taxon>
        <taxon>Ascomycota</taxon>
        <taxon>Pezizomycotina</taxon>
        <taxon>Sordariomycetes</taxon>
        <taxon>Hypocreomycetidae</taxon>
        <taxon>Glomerellales</taxon>
        <taxon>Glomerellaceae</taxon>
        <taxon>Colletotrichum</taxon>
        <taxon>Colletotrichum orchidearum species complex</taxon>
    </lineage>
</organism>
<evidence type="ECO:0000313" key="1">
    <source>
        <dbReference type="EMBL" id="KAF6844068.1"/>
    </source>
</evidence>
<name>A0A8H6NX33_9PEZI</name>
<dbReference type="Proteomes" id="UP000639643">
    <property type="component" value="Unassembled WGS sequence"/>
</dbReference>
<accession>A0A8H6NX33</accession>
<comment type="caution">
    <text evidence="1">The sequence shown here is derived from an EMBL/GenBank/DDBJ whole genome shotgun (WGS) entry which is preliminary data.</text>
</comment>
<dbReference type="AlphaFoldDB" id="A0A8H6NX33"/>